<name>A0ABQ5APW9_9ASTR</name>
<dbReference type="EMBL" id="BQNB010012419">
    <property type="protein sequence ID" value="GJT03328.1"/>
    <property type="molecule type" value="Genomic_DNA"/>
</dbReference>
<proteinExistence type="predicted"/>
<feature type="domain" description="Retrotransposon gag" evidence="1">
    <location>
        <begin position="178"/>
        <end position="242"/>
    </location>
</feature>
<accession>A0ABQ5APW9</accession>
<organism evidence="2 3">
    <name type="scientific">Tanacetum coccineum</name>
    <dbReference type="NCBI Taxonomy" id="301880"/>
    <lineage>
        <taxon>Eukaryota</taxon>
        <taxon>Viridiplantae</taxon>
        <taxon>Streptophyta</taxon>
        <taxon>Embryophyta</taxon>
        <taxon>Tracheophyta</taxon>
        <taxon>Spermatophyta</taxon>
        <taxon>Magnoliopsida</taxon>
        <taxon>eudicotyledons</taxon>
        <taxon>Gunneridae</taxon>
        <taxon>Pentapetalae</taxon>
        <taxon>asterids</taxon>
        <taxon>campanulids</taxon>
        <taxon>Asterales</taxon>
        <taxon>Asteraceae</taxon>
        <taxon>Asteroideae</taxon>
        <taxon>Anthemideae</taxon>
        <taxon>Anthemidinae</taxon>
        <taxon>Tanacetum</taxon>
    </lineage>
</organism>
<gene>
    <name evidence="2" type="ORF">Tco_0824497</name>
</gene>
<evidence type="ECO:0000259" key="1">
    <source>
        <dbReference type="Pfam" id="PF03732"/>
    </source>
</evidence>
<dbReference type="Pfam" id="PF03732">
    <property type="entry name" value="Retrotrans_gag"/>
    <property type="match status" value="1"/>
</dbReference>
<dbReference type="Proteomes" id="UP001151760">
    <property type="component" value="Unassembled WGS sequence"/>
</dbReference>
<evidence type="ECO:0000313" key="2">
    <source>
        <dbReference type="EMBL" id="GJT03328.1"/>
    </source>
</evidence>
<reference evidence="2" key="1">
    <citation type="journal article" date="2022" name="Int. J. Mol. Sci.">
        <title>Draft Genome of Tanacetum Coccineum: Genomic Comparison of Closely Related Tanacetum-Family Plants.</title>
        <authorList>
            <person name="Yamashiro T."/>
            <person name="Shiraishi A."/>
            <person name="Nakayama K."/>
            <person name="Satake H."/>
        </authorList>
    </citation>
    <scope>NUCLEOTIDE SEQUENCE</scope>
</reference>
<keyword evidence="3" id="KW-1185">Reference proteome</keyword>
<reference evidence="2" key="2">
    <citation type="submission" date="2022-01" db="EMBL/GenBank/DDBJ databases">
        <authorList>
            <person name="Yamashiro T."/>
            <person name="Shiraishi A."/>
            <person name="Satake H."/>
            <person name="Nakayama K."/>
        </authorList>
    </citation>
    <scope>NUCLEOTIDE SEQUENCE</scope>
</reference>
<evidence type="ECO:0000313" key="3">
    <source>
        <dbReference type="Proteomes" id="UP001151760"/>
    </source>
</evidence>
<comment type="caution">
    <text evidence="2">The sequence shown here is derived from an EMBL/GenBank/DDBJ whole genome shotgun (WGS) entry which is preliminary data.</text>
</comment>
<protein>
    <submittedName>
        <fullName evidence="2">Ty3-gypsy retrotransposon protein</fullName>
    </submittedName>
</protein>
<dbReference type="InterPro" id="IPR005162">
    <property type="entry name" value="Retrotrans_gag_dom"/>
</dbReference>
<sequence>METRHQDCFQDTTLRARWFRRSVECYTQAIQEDPVQARMAKRLCHIGLFGYIYRMVFINERYVYANKSLNLLPLFLRSPHTLEVVLLSRYYPQGSYQLVLSLVCSLRASDSRFQKKVTIHGYCSWGTVHGYYSSKKKKKFIALMDVLKFSGVYPESWIFSITEYFSLLNTPADQWLKIVGFNLEGAAAEWFQWMTRNGLITTWARFEESVRNCFGPSEYEDPNEVLSKLLQLGTVKDYQREF</sequence>